<protein>
    <recommendedName>
        <fullName evidence="1">RNase NYN domain-containing protein</fullName>
    </recommendedName>
</protein>
<dbReference type="InterPro" id="IPR021869">
    <property type="entry name" value="RNase_Zc3h12_NYN"/>
</dbReference>
<feature type="domain" description="RNase NYN" evidence="1">
    <location>
        <begin position="34"/>
        <end position="159"/>
    </location>
</feature>
<dbReference type="Pfam" id="PF11977">
    <property type="entry name" value="RNase_Zc3h12a"/>
    <property type="match status" value="1"/>
</dbReference>
<reference evidence="2" key="1">
    <citation type="journal article" date="2015" name="Nature">
        <title>Complex archaea that bridge the gap between prokaryotes and eukaryotes.</title>
        <authorList>
            <person name="Spang A."/>
            <person name="Saw J.H."/>
            <person name="Jorgensen S.L."/>
            <person name="Zaremba-Niedzwiedzka K."/>
            <person name="Martijn J."/>
            <person name="Lind A.E."/>
            <person name="van Eijk R."/>
            <person name="Schleper C."/>
            <person name="Guy L."/>
            <person name="Ettema T.J."/>
        </authorList>
    </citation>
    <scope>NUCLEOTIDE SEQUENCE</scope>
</reference>
<proteinExistence type="predicted"/>
<evidence type="ECO:0000313" key="2">
    <source>
        <dbReference type="EMBL" id="KKM92459.1"/>
    </source>
</evidence>
<name>A0A0F9LC45_9ZZZZ</name>
<gene>
    <name evidence="2" type="ORF">LCGC14_1218220</name>
</gene>
<comment type="caution">
    <text evidence="2">The sequence shown here is derived from an EMBL/GenBank/DDBJ whole genome shotgun (WGS) entry which is preliminary data.</text>
</comment>
<evidence type="ECO:0000259" key="1">
    <source>
        <dbReference type="Pfam" id="PF11977"/>
    </source>
</evidence>
<dbReference type="AlphaFoldDB" id="A0A0F9LC45"/>
<sequence>MLENKKKAVSRILDKRIRKINPYYKGKHINEFFVYLDGSNIAYSRHNKLKKPKLSDILLVFDYLIKTLEIKKEKIRCICDPSLKYYIDKPIEYKVLVEERTIIEAPKVADEFILSFALKHEFCFIVSNDRFRQYIDQLPSKQWLKERRISFMLIDNQVCLSPNINYKECFCLNKMQESSELTTLDVLNRINKTEGKLELY</sequence>
<dbReference type="Gene3D" id="3.40.50.11980">
    <property type="match status" value="1"/>
</dbReference>
<dbReference type="EMBL" id="LAZR01006389">
    <property type="protein sequence ID" value="KKM92459.1"/>
    <property type="molecule type" value="Genomic_DNA"/>
</dbReference>
<organism evidence="2">
    <name type="scientific">marine sediment metagenome</name>
    <dbReference type="NCBI Taxonomy" id="412755"/>
    <lineage>
        <taxon>unclassified sequences</taxon>
        <taxon>metagenomes</taxon>
        <taxon>ecological metagenomes</taxon>
    </lineage>
</organism>
<accession>A0A0F9LC45</accession>